<feature type="domain" description="OmpA-like" evidence="6">
    <location>
        <begin position="106"/>
        <end position="215"/>
    </location>
</feature>
<dbReference type="EMBL" id="CP000556">
    <property type="protein sequence ID" value="ABM97138.1"/>
    <property type="molecule type" value="Genomic_DNA"/>
</dbReference>
<dbReference type="PANTHER" id="PTHR30329">
    <property type="entry name" value="STATOR ELEMENT OF FLAGELLAR MOTOR COMPLEX"/>
    <property type="match status" value="1"/>
</dbReference>
<dbReference type="AlphaFoldDB" id="A2SNJ9"/>
<evidence type="ECO:0000256" key="2">
    <source>
        <dbReference type="ARBA" id="ARBA00023136"/>
    </source>
</evidence>
<evidence type="ECO:0000313" key="8">
    <source>
        <dbReference type="Proteomes" id="UP000000366"/>
    </source>
</evidence>
<keyword evidence="7" id="KW-0614">Plasmid</keyword>
<feature type="chain" id="PRO_5002645937" evidence="5">
    <location>
        <begin position="23"/>
        <end position="217"/>
    </location>
</feature>
<name>A2SNJ9_METPP</name>
<evidence type="ECO:0000256" key="1">
    <source>
        <dbReference type="ARBA" id="ARBA00004442"/>
    </source>
</evidence>
<keyword evidence="3" id="KW-0998">Cell outer membrane</keyword>
<dbReference type="SUPFAM" id="SSF103088">
    <property type="entry name" value="OmpA-like"/>
    <property type="match status" value="1"/>
</dbReference>
<keyword evidence="8" id="KW-1185">Reference proteome</keyword>
<dbReference type="HOGENOM" id="CLU_1352514_0_0_4"/>
<keyword evidence="2 4" id="KW-0472">Membrane</keyword>
<dbReference type="Pfam" id="PF00691">
    <property type="entry name" value="OmpA"/>
    <property type="match status" value="1"/>
</dbReference>
<feature type="signal peptide" evidence="5">
    <location>
        <begin position="1"/>
        <end position="22"/>
    </location>
</feature>
<dbReference type="CDD" id="cd07185">
    <property type="entry name" value="OmpA_C-like"/>
    <property type="match status" value="1"/>
</dbReference>
<sequence length="217" mass="22797">MHRPNNLLFAAALALLSAGALAADAREAQIPLSAGVALEPAHRAHVISPLNRRFQVDLSRAAWFVAEPAKVKVLLPAEERALLAARAAEQASASGQDGGLDGADSSLATPRAPDATVYFPFDGATALDLSPATALIPRVTQGLGLRLTGHADSQGSDLYNLRLSERRARAVSKVFLGAGISADRLEIEGRGERDLIDLADGAKNRRVEIRLVGGEAK</sequence>
<gene>
    <name evidence="7" type="primary">omp</name>
    <name evidence="7" type="ordered locus">Mpe_B0363</name>
</gene>
<evidence type="ECO:0000256" key="4">
    <source>
        <dbReference type="PROSITE-ProRule" id="PRU00473"/>
    </source>
</evidence>
<dbReference type="Gene3D" id="3.30.1330.60">
    <property type="entry name" value="OmpA-like domain"/>
    <property type="match status" value="1"/>
</dbReference>
<organism evidence="7 8">
    <name type="scientific">Methylibium petroleiphilum (strain ATCC BAA-1232 / LMG 22953 / PM1)</name>
    <dbReference type="NCBI Taxonomy" id="420662"/>
    <lineage>
        <taxon>Bacteria</taxon>
        <taxon>Pseudomonadati</taxon>
        <taxon>Pseudomonadota</taxon>
        <taxon>Betaproteobacteria</taxon>
        <taxon>Burkholderiales</taxon>
        <taxon>Sphaerotilaceae</taxon>
        <taxon>Methylibium</taxon>
    </lineage>
</organism>
<evidence type="ECO:0000256" key="3">
    <source>
        <dbReference type="ARBA" id="ARBA00023237"/>
    </source>
</evidence>
<evidence type="ECO:0000256" key="5">
    <source>
        <dbReference type="SAM" id="SignalP"/>
    </source>
</evidence>
<dbReference type="GO" id="GO:0009279">
    <property type="term" value="C:cell outer membrane"/>
    <property type="evidence" value="ECO:0007669"/>
    <property type="project" value="UniProtKB-SubCell"/>
</dbReference>
<accession>A2SNJ9</accession>
<keyword evidence="5" id="KW-0732">Signal</keyword>
<proteinExistence type="predicted"/>
<dbReference type="PROSITE" id="PS01068">
    <property type="entry name" value="OMPA_1"/>
    <property type="match status" value="1"/>
</dbReference>
<evidence type="ECO:0000259" key="6">
    <source>
        <dbReference type="PROSITE" id="PS51123"/>
    </source>
</evidence>
<dbReference type="PANTHER" id="PTHR30329:SF21">
    <property type="entry name" value="LIPOPROTEIN YIAD-RELATED"/>
    <property type="match status" value="1"/>
</dbReference>
<geneLocation type="plasmid" evidence="7 8">
    <name>RPME01</name>
</geneLocation>
<reference evidence="7 8" key="1">
    <citation type="journal article" date="2007" name="J. Bacteriol.">
        <title>Whole-genome analysis of the methyl tert-butyl ether-degrading beta-proteobacterium Methylibium petroleiphilum PM1.</title>
        <authorList>
            <person name="Kane S.R."/>
            <person name="Chakicherla A.Y."/>
            <person name="Chain P.S.G."/>
            <person name="Schmidt R."/>
            <person name="Shin M.W."/>
            <person name="Legler T.C."/>
            <person name="Scow K.M."/>
            <person name="Larimer F.W."/>
            <person name="Lucas S.M."/>
            <person name="Richardson P.M."/>
            <person name="Hristova K.R."/>
        </authorList>
    </citation>
    <scope>NUCLEOTIDE SEQUENCE [LARGE SCALE GENOMIC DNA]</scope>
    <source>
        <strain evidence="8">ATCC BAA-1232 / LMG 22953 / PM1</strain>
        <plasmid evidence="7 8">RPME01</plasmid>
    </source>
</reference>
<dbReference type="InterPro" id="IPR050330">
    <property type="entry name" value="Bact_OuterMem_StrucFunc"/>
</dbReference>
<dbReference type="PROSITE" id="PS51123">
    <property type="entry name" value="OMPA_2"/>
    <property type="match status" value="1"/>
</dbReference>
<dbReference type="Proteomes" id="UP000000366">
    <property type="component" value="Plasmid RPME01"/>
</dbReference>
<dbReference type="InterPro" id="IPR006664">
    <property type="entry name" value="OMP_bac"/>
</dbReference>
<dbReference type="PRINTS" id="PR01021">
    <property type="entry name" value="OMPADOMAIN"/>
</dbReference>
<protein>
    <submittedName>
        <fullName evidence="7">Outer membrane protein</fullName>
    </submittedName>
</protein>
<evidence type="ECO:0000313" key="7">
    <source>
        <dbReference type="EMBL" id="ABM97138.1"/>
    </source>
</evidence>
<comment type="subcellular location">
    <subcellularLocation>
        <location evidence="1">Cell outer membrane</location>
    </subcellularLocation>
</comment>
<dbReference type="KEGG" id="mpt:Mpe_B0363"/>
<dbReference type="RefSeq" id="WP_011831726.1">
    <property type="nucleotide sequence ID" value="NC_008826.1"/>
</dbReference>
<dbReference type="InterPro" id="IPR036737">
    <property type="entry name" value="OmpA-like_sf"/>
</dbReference>
<dbReference type="eggNOG" id="COG2885">
    <property type="taxonomic scope" value="Bacteria"/>
</dbReference>
<dbReference type="InterPro" id="IPR006690">
    <property type="entry name" value="OMPA-like_CS"/>
</dbReference>
<dbReference type="InterPro" id="IPR006665">
    <property type="entry name" value="OmpA-like"/>
</dbReference>